<comment type="caution">
    <text evidence="3">The sequence shown here is derived from an EMBL/GenBank/DDBJ whole genome shotgun (WGS) entry which is preliminary data.</text>
</comment>
<dbReference type="Pfam" id="PF01535">
    <property type="entry name" value="PPR"/>
    <property type="match status" value="1"/>
</dbReference>
<proteinExistence type="predicted"/>
<dbReference type="InterPro" id="IPR011990">
    <property type="entry name" value="TPR-like_helical_dom_sf"/>
</dbReference>
<gene>
    <name evidence="3" type="ORF">PCOR1329_LOCUS29160</name>
</gene>
<protein>
    <recommendedName>
        <fullName evidence="5">Pentatricopeptide repeat-containing protein, chloroplastic</fullName>
    </recommendedName>
</protein>
<keyword evidence="1" id="KW-0677">Repeat</keyword>
<dbReference type="Gene3D" id="1.25.40.10">
    <property type="entry name" value="Tetratricopeptide repeat domain"/>
    <property type="match status" value="1"/>
</dbReference>
<evidence type="ECO:0000313" key="3">
    <source>
        <dbReference type="EMBL" id="CAK0830536.1"/>
    </source>
</evidence>
<dbReference type="PANTHER" id="PTHR47447">
    <property type="entry name" value="OS03G0856100 PROTEIN"/>
    <property type="match status" value="1"/>
</dbReference>
<evidence type="ECO:0000256" key="1">
    <source>
        <dbReference type="ARBA" id="ARBA00022737"/>
    </source>
</evidence>
<dbReference type="EMBL" id="CAUYUJ010010924">
    <property type="protein sequence ID" value="CAK0830536.1"/>
    <property type="molecule type" value="Genomic_DNA"/>
</dbReference>
<feature type="region of interest" description="Disordered" evidence="2">
    <location>
        <begin position="321"/>
        <end position="346"/>
    </location>
</feature>
<sequence>MVLPLARIFAGRADFVARHTQNPQNPRILLLLLRSHFGSRPFWLKPCWLKTILGSRLDWAHVHVGLNQLRCHVFLDVPSRMLDIGRGSREGAISVEASIKSCGRTKQWNAALWLLREGIRSGAQAVPSQYVATISACGKGRQWQHALSVLSEMWEAMLEPSVIFSYSVGISACEKGEQWQRALALLSETWETKLEPDSATTLGSALARKVSSGSRLWRCFARWSRRNWSPLSSATVPGSALARKVSSGSRLWGCSARWSRRKWSPLSSATVPGSARARKVSSGSRLWRCSARWSRRNWSPTQLQCWDQRVREGRAVAAGAGAAHADAGGEAGARRHQLQRRDQRVR</sequence>
<keyword evidence="4" id="KW-1185">Reference proteome</keyword>
<accession>A0ABN9SEQ8</accession>
<evidence type="ECO:0000313" key="4">
    <source>
        <dbReference type="Proteomes" id="UP001189429"/>
    </source>
</evidence>
<evidence type="ECO:0008006" key="5">
    <source>
        <dbReference type="Google" id="ProtNLM"/>
    </source>
</evidence>
<reference evidence="3" key="1">
    <citation type="submission" date="2023-10" db="EMBL/GenBank/DDBJ databases">
        <authorList>
            <person name="Chen Y."/>
            <person name="Shah S."/>
            <person name="Dougan E. K."/>
            <person name="Thang M."/>
            <person name="Chan C."/>
        </authorList>
    </citation>
    <scope>NUCLEOTIDE SEQUENCE [LARGE SCALE GENOMIC DNA]</scope>
</reference>
<dbReference type="Proteomes" id="UP001189429">
    <property type="component" value="Unassembled WGS sequence"/>
</dbReference>
<evidence type="ECO:0000256" key="2">
    <source>
        <dbReference type="SAM" id="MobiDB-lite"/>
    </source>
</evidence>
<name>A0ABN9SEQ8_9DINO</name>
<dbReference type="PANTHER" id="PTHR47447:SF17">
    <property type="entry name" value="OS12G0638900 PROTEIN"/>
    <property type="match status" value="1"/>
</dbReference>
<dbReference type="InterPro" id="IPR002885">
    <property type="entry name" value="PPR_rpt"/>
</dbReference>
<organism evidence="3 4">
    <name type="scientific">Prorocentrum cordatum</name>
    <dbReference type="NCBI Taxonomy" id="2364126"/>
    <lineage>
        <taxon>Eukaryota</taxon>
        <taxon>Sar</taxon>
        <taxon>Alveolata</taxon>
        <taxon>Dinophyceae</taxon>
        <taxon>Prorocentrales</taxon>
        <taxon>Prorocentraceae</taxon>
        <taxon>Prorocentrum</taxon>
    </lineage>
</organism>